<dbReference type="InterPro" id="IPR000182">
    <property type="entry name" value="GNAT_dom"/>
</dbReference>
<dbReference type="STRING" id="47853.TK50_10310"/>
<dbReference type="Proteomes" id="UP000183585">
    <property type="component" value="Unassembled WGS sequence"/>
</dbReference>
<dbReference type="Pfam" id="PF13673">
    <property type="entry name" value="Acetyltransf_10"/>
    <property type="match status" value="1"/>
</dbReference>
<dbReference type="RefSeq" id="WP_369409558.1">
    <property type="nucleotide sequence ID" value="NZ_FMCT01000003.1"/>
</dbReference>
<sequence length="196" mass="20718">MSPQTVEARIASFAQLDARTLHDLLRLRVDVFVVEQRCPYPELDGRDVEPGTRHVWLTRPTPAGRRPGDDADKAVEGDAGSEGDAGHVDAGGEAESYGGVVAYLRILADPDGLARIGRVVVAPGARGGGHAGRLMAEALAAVGDRPCVLEAQSHLVGFYARHGFAVSGPEYVEDGIPHTPMRRQPAPTDAPEGAEN</sequence>
<dbReference type="InterPro" id="IPR016181">
    <property type="entry name" value="Acyl_CoA_acyltransferase"/>
</dbReference>
<reference evidence="4" key="1">
    <citation type="submission" date="2016-06" db="EMBL/GenBank/DDBJ databases">
        <authorList>
            <person name="Varghese N."/>
            <person name="Submissions Spin"/>
        </authorList>
    </citation>
    <scope>NUCLEOTIDE SEQUENCE [LARGE SCALE GENOMIC DNA]</scope>
    <source>
        <strain evidence="4">DSM 43168</strain>
    </source>
</reference>
<dbReference type="PROSITE" id="PS51186">
    <property type="entry name" value="GNAT"/>
    <property type="match status" value="1"/>
</dbReference>
<dbReference type="GO" id="GO:0016747">
    <property type="term" value="F:acyltransferase activity, transferring groups other than amino-acyl groups"/>
    <property type="evidence" value="ECO:0007669"/>
    <property type="project" value="InterPro"/>
</dbReference>
<evidence type="ECO:0000313" key="4">
    <source>
        <dbReference type="Proteomes" id="UP000183585"/>
    </source>
</evidence>
<feature type="domain" description="N-acetyltransferase" evidence="2">
    <location>
        <begin position="43"/>
        <end position="186"/>
    </location>
</feature>
<dbReference type="SUPFAM" id="SSF55729">
    <property type="entry name" value="Acyl-CoA N-acyltransferases (Nat)"/>
    <property type="match status" value="1"/>
</dbReference>
<evidence type="ECO:0000259" key="2">
    <source>
        <dbReference type="PROSITE" id="PS51186"/>
    </source>
</evidence>
<protein>
    <submittedName>
        <fullName evidence="3">ElaA protein</fullName>
    </submittedName>
</protein>
<accession>A0A1C4WN48</accession>
<feature type="region of interest" description="Disordered" evidence="1">
    <location>
        <begin position="55"/>
        <end position="91"/>
    </location>
</feature>
<evidence type="ECO:0000313" key="3">
    <source>
        <dbReference type="EMBL" id="SCE97706.1"/>
    </source>
</evidence>
<feature type="compositionally biased region" description="Basic and acidic residues" evidence="1">
    <location>
        <begin position="66"/>
        <end position="76"/>
    </location>
</feature>
<evidence type="ECO:0000256" key="1">
    <source>
        <dbReference type="SAM" id="MobiDB-lite"/>
    </source>
</evidence>
<organism evidence="3 4">
    <name type="scientific">Micromonospora carbonacea</name>
    <dbReference type="NCBI Taxonomy" id="47853"/>
    <lineage>
        <taxon>Bacteria</taxon>
        <taxon>Bacillati</taxon>
        <taxon>Actinomycetota</taxon>
        <taxon>Actinomycetes</taxon>
        <taxon>Micromonosporales</taxon>
        <taxon>Micromonosporaceae</taxon>
        <taxon>Micromonospora</taxon>
    </lineage>
</organism>
<dbReference type="EMBL" id="FMCT01000003">
    <property type="protein sequence ID" value="SCE97706.1"/>
    <property type="molecule type" value="Genomic_DNA"/>
</dbReference>
<dbReference type="Gene3D" id="3.40.630.30">
    <property type="match status" value="1"/>
</dbReference>
<proteinExistence type="predicted"/>
<feature type="region of interest" description="Disordered" evidence="1">
    <location>
        <begin position="175"/>
        <end position="196"/>
    </location>
</feature>
<keyword evidence="4" id="KW-1185">Reference proteome</keyword>
<dbReference type="AlphaFoldDB" id="A0A1C4WN48"/>
<name>A0A1C4WN48_9ACTN</name>
<gene>
    <name evidence="3" type="ORF">GA0070563_103502</name>
</gene>